<reference evidence="2" key="1">
    <citation type="journal article" date="2019" name="Int. J. Syst. Evol. Microbiol.">
        <title>The Global Catalogue of Microorganisms (GCM) 10K type strain sequencing project: providing services to taxonomists for standard genome sequencing and annotation.</title>
        <authorList>
            <consortium name="The Broad Institute Genomics Platform"/>
            <consortium name="The Broad Institute Genome Sequencing Center for Infectious Disease"/>
            <person name="Wu L."/>
            <person name="Ma J."/>
        </authorList>
    </citation>
    <scope>NUCLEOTIDE SEQUENCE [LARGE SCALE GENOMIC DNA]</scope>
    <source>
        <strain evidence="2">CCUG 60525</strain>
    </source>
</reference>
<name>A0ABW3KLH0_9GAMM</name>
<evidence type="ECO:0008006" key="3">
    <source>
        <dbReference type="Google" id="ProtNLM"/>
    </source>
</evidence>
<organism evidence="1 2">
    <name type="scientific">Oceanisphaera ostreae</name>
    <dbReference type="NCBI Taxonomy" id="914151"/>
    <lineage>
        <taxon>Bacteria</taxon>
        <taxon>Pseudomonadati</taxon>
        <taxon>Pseudomonadota</taxon>
        <taxon>Gammaproteobacteria</taxon>
        <taxon>Aeromonadales</taxon>
        <taxon>Aeromonadaceae</taxon>
        <taxon>Oceanisphaera</taxon>
    </lineage>
</organism>
<comment type="caution">
    <text evidence="1">The sequence shown here is derived from an EMBL/GenBank/DDBJ whole genome shotgun (WGS) entry which is preliminary data.</text>
</comment>
<sequence>MTPNQAQLWQLLALPAWHCAHPERLPFAPAPSVASADVLIVIGQGKILSSVMTRDLMQSLGLSDTQLQIMDEAAWLAADQPSAPILLGLNLTCSAERFSWHTSLPLSATEKKALWSCLCHLYFAH</sequence>
<dbReference type="Proteomes" id="UP001597048">
    <property type="component" value="Unassembled WGS sequence"/>
</dbReference>
<accession>A0ABW3KLH0</accession>
<protein>
    <recommendedName>
        <fullName evidence="3">DNA polymerase III subunit psi</fullName>
    </recommendedName>
</protein>
<dbReference type="EMBL" id="JBHTJS010000046">
    <property type="protein sequence ID" value="MFD1008916.1"/>
    <property type="molecule type" value="Genomic_DNA"/>
</dbReference>
<keyword evidence="2" id="KW-1185">Reference proteome</keyword>
<evidence type="ECO:0000313" key="1">
    <source>
        <dbReference type="EMBL" id="MFD1008916.1"/>
    </source>
</evidence>
<evidence type="ECO:0000313" key="2">
    <source>
        <dbReference type="Proteomes" id="UP001597048"/>
    </source>
</evidence>
<dbReference type="RefSeq" id="WP_379558893.1">
    <property type="nucleotide sequence ID" value="NZ_JBHTJS010000046.1"/>
</dbReference>
<gene>
    <name evidence="1" type="ORF">ACFQ1C_12200</name>
</gene>
<proteinExistence type="predicted"/>